<organism evidence="7 8">
    <name type="scientific">Acidicapsa dinghuensis</name>
    <dbReference type="NCBI Taxonomy" id="2218256"/>
    <lineage>
        <taxon>Bacteria</taxon>
        <taxon>Pseudomonadati</taxon>
        <taxon>Acidobacteriota</taxon>
        <taxon>Terriglobia</taxon>
        <taxon>Terriglobales</taxon>
        <taxon>Acidobacteriaceae</taxon>
        <taxon>Acidicapsa</taxon>
    </lineage>
</organism>
<feature type="signal peptide" evidence="5">
    <location>
        <begin position="1"/>
        <end position="29"/>
    </location>
</feature>
<dbReference type="EMBL" id="JBHSPH010000009">
    <property type="protein sequence ID" value="MFC5864392.1"/>
    <property type="molecule type" value="Genomic_DNA"/>
</dbReference>
<evidence type="ECO:0000256" key="4">
    <source>
        <dbReference type="ARBA" id="ARBA00023295"/>
    </source>
</evidence>
<evidence type="ECO:0000256" key="5">
    <source>
        <dbReference type="SAM" id="SignalP"/>
    </source>
</evidence>
<evidence type="ECO:0000259" key="6">
    <source>
        <dbReference type="Pfam" id="PF00251"/>
    </source>
</evidence>
<dbReference type="SUPFAM" id="SSF49899">
    <property type="entry name" value="Concanavalin A-like lectins/glucanases"/>
    <property type="match status" value="1"/>
</dbReference>
<gene>
    <name evidence="7" type="ORF">ACFPT7_18950</name>
</gene>
<protein>
    <recommendedName>
        <fullName evidence="2">beta-fructofuranosidase</fullName>
        <ecNumber evidence="2">3.2.1.26</ecNumber>
    </recommendedName>
</protein>
<dbReference type="PROSITE" id="PS00609">
    <property type="entry name" value="GLYCOSYL_HYDROL_F32"/>
    <property type="match status" value="1"/>
</dbReference>
<sequence length="546" mass="59816">MRIPRRRFLSSTLALAAAGTLSRSTILSALEDQTTPTEAELAKDPRRPQYHLLPARNWMNDPNGPIYWRGKYHMFFQYNPHAAVWGDMHWNHAVSADMIHWRHLPIALAPTPGGPDADGCFTGTAVVNNGVPTLIYTGVKTVPKSESTLDDGHNIYRETQLYATSSDPMLGSWTKRPTPVIPAPPPSLKVTGFRDPAPWREPSLAGGQWLMAVGSGIQHQSGMLLLYKSPDLQNWEYLHPLLGGSKTGGSASNPVDSGDMWECPDVFPLGNKHVVIYSTQGKALWKVGQIDPNELVFHEEQSGVLDHGSFYAPKTQLDKSGNRILWGWIPESRPEAEYHAAGWSGLMSLPRQLTLGPDGRLRIAIVPQADKLRKHEQKLSLNPAKDGSKELEASARIHDACAELQCTVIPGADGNFAPFSLDLVNTASRTTAPTTPTDAGSDATPTTSPTSILSIRYSHANPKELVVDQARLPLNLTAGQPLDLRFFIDGSVIELIACNQAAFTKRFYYPGQSAPEIAISITGDIKAIQRLSLWPLNPISQDRLTS</sequence>
<keyword evidence="8" id="KW-1185">Reference proteome</keyword>
<evidence type="ECO:0000313" key="8">
    <source>
        <dbReference type="Proteomes" id="UP001596091"/>
    </source>
</evidence>
<dbReference type="SUPFAM" id="SSF75005">
    <property type="entry name" value="Arabinanase/levansucrase/invertase"/>
    <property type="match status" value="1"/>
</dbReference>
<dbReference type="SMART" id="SM00640">
    <property type="entry name" value="Glyco_32"/>
    <property type="match status" value="1"/>
</dbReference>
<dbReference type="InterPro" id="IPR013320">
    <property type="entry name" value="ConA-like_dom_sf"/>
</dbReference>
<evidence type="ECO:0000313" key="7">
    <source>
        <dbReference type="EMBL" id="MFC5864392.1"/>
    </source>
</evidence>
<dbReference type="InterPro" id="IPR023296">
    <property type="entry name" value="Glyco_hydro_beta-prop_sf"/>
</dbReference>
<dbReference type="EC" id="3.2.1.26" evidence="2"/>
<dbReference type="RefSeq" id="WP_263342128.1">
    <property type="nucleotide sequence ID" value="NZ_JAGSYH010000009.1"/>
</dbReference>
<dbReference type="GO" id="GO:0016787">
    <property type="term" value="F:hydrolase activity"/>
    <property type="evidence" value="ECO:0007669"/>
    <property type="project" value="UniProtKB-KW"/>
</dbReference>
<dbReference type="Pfam" id="PF00251">
    <property type="entry name" value="Glyco_hydro_32N"/>
    <property type="match status" value="1"/>
</dbReference>
<accession>A0ABW1EKX3</accession>
<evidence type="ECO:0000256" key="2">
    <source>
        <dbReference type="ARBA" id="ARBA00012758"/>
    </source>
</evidence>
<dbReference type="InterPro" id="IPR018053">
    <property type="entry name" value="Glyco_hydro_32_AS"/>
</dbReference>
<proteinExistence type="inferred from homology"/>
<dbReference type="PROSITE" id="PS51318">
    <property type="entry name" value="TAT"/>
    <property type="match status" value="1"/>
</dbReference>
<feature type="domain" description="Glycosyl hydrolase family 32 N-terminal" evidence="6">
    <location>
        <begin position="51"/>
        <end position="356"/>
    </location>
</feature>
<dbReference type="InterPro" id="IPR001362">
    <property type="entry name" value="Glyco_hydro_32"/>
</dbReference>
<dbReference type="Gene3D" id="2.60.120.560">
    <property type="entry name" value="Exo-inulinase, domain 1"/>
    <property type="match status" value="1"/>
</dbReference>
<dbReference type="InterPro" id="IPR051214">
    <property type="entry name" value="GH32_Enzymes"/>
</dbReference>
<dbReference type="PANTHER" id="PTHR43101">
    <property type="entry name" value="BETA-FRUCTOSIDASE"/>
    <property type="match status" value="1"/>
</dbReference>
<reference evidence="8" key="1">
    <citation type="journal article" date="2019" name="Int. J. Syst. Evol. Microbiol.">
        <title>The Global Catalogue of Microorganisms (GCM) 10K type strain sequencing project: providing services to taxonomists for standard genome sequencing and annotation.</title>
        <authorList>
            <consortium name="The Broad Institute Genomics Platform"/>
            <consortium name="The Broad Institute Genome Sequencing Center for Infectious Disease"/>
            <person name="Wu L."/>
            <person name="Ma J."/>
        </authorList>
    </citation>
    <scope>NUCLEOTIDE SEQUENCE [LARGE SCALE GENOMIC DNA]</scope>
    <source>
        <strain evidence="8">JCM 4087</strain>
    </source>
</reference>
<dbReference type="Proteomes" id="UP001596091">
    <property type="component" value="Unassembled WGS sequence"/>
</dbReference>
<dbReference type="PANTHER" id="PTHR43101:SF1">
    <property type="entry name" value="BETA-FRUCTOSIDASE"/>
    <property type="match status" value="1"/>
</dbReference>
<dbReference type="InterPro" id="IPR013148">
    <property type="entry name" value="Glyco_hydro_32_N"/>
</dbReference>
<evidence type="ECO:0000256" key="1">
    <source>
        <dbReference type="ARBA" id="ARBA00009902"/>
    </source>
</evidence>
<comment type="similarity">
    <text evidence="1">Belongs to the glycosyl hydrolase 32 family.</text>
</comment>
<dbReference type="Gene3D" id="2.115.10.20">
    <property type="entry name" value="Glycosyl hydrolase domain, family 43"/>
    <property type="match status" value="1"/>
</dbReference>
<feature type="chain" id="PRO_5045771374" description="beta-fructofuranosidase" evidence="5">
    <location>
        <begin position="30"/>
        <end position="546"/>
    </location>
</feature>
<evidence type="ECO:0000256" key="3">
    <source>
        <dbReference type="ARBA" id="ARBA00022801"/>
    </source>
</evidence>
<dbReference type="CDD" id="cd08996">
    <property type="entry name" value="GH32_FFase"/>
    <property type="match status" value="1"/>
</dbReference>
<keyword evidence="5" id="KW-0732">Signal</keyword>
<name>A0ABW1EKX3_9BACT</name>
<comment type="caution">
    <text evidence="7">The sequence shown here is derived from an EMBL/GenBank/DDBJ whole genome shotgun (WGS) entry which is preliminary data.</text>
</comment>
<keyword evidence="4" id="KW-0326">Glycosidase</keyword>
<dbReference type="InterPro" id="IPR006311">
    <property type="entry name" value="TAT_signal"/>
</dbReference>
<keyword evidence="3 7" id="KW-0378">Hydrolase</keyword>